<dbReference type="NCBIfam" id="TIGR00229">
    <property type="entry name" value="sensory_box"/>
    <property type="match status" value="1"/>
</dbReference>
<name>A0A1M4WB21_9GAMM</name>
<feature type="coiled-coil region" evidence="5">
    <location>
        <begin position="412"/>
        <end position="439"/>
    </location>
</feature>
<evidence type="ECO:0000259" key="8">
    <source>
        <dbReference type="PROSITE" id="PS50111"/>
    </source>
</evidence>
<dbReference type="InterPro" id="IPR001610">
    <property type="entry name" value="PAC"/>
</dbReference>
<dbReference type="PANTHER" id="PTHR43531">
    <property type="entry name" value="PROTEIN ICFG"/>
    <property type="match status" value="1"/>
</dbReference>
<feature type="region of interest" description="Disordered" evidence="6">
    <location>
        <begin position="515"/>
        <end position="549"/>
    </location>
</feature>
<keyword evidence="5" id="KW-0175">Coiled coil</keyword>
<feature type="domain" description="Methyl-accepting transducer" evidence="8">
    <location>
        <begin position="264"/>
        <end position="493"/>
    </location>
</feature>
<evidence type="ECO:0000259" key="10">
    <source>
        <dbReference type="PROSITE" id="PS50885"/>
    </source>
</evidence>
<accession>A0A1M4WB21</accession>
<sequence length="549" mass="60346">MRNKPPVTDREYEIRDDQNLISRTDLKGRITYASPTFVEVSGFDHDELIGAPHSLIRHPDMPEEAFANLWDTIQAGDIWTGMVKNRRKDGDYYWVRAHVVPIQENGKVQGYTSVRVKPTEAEKTFAERTYTRLRSGKGRGIGLDRGRIVRRGIIGRLSRFNPFSIKSSVVLLALLAVLLTTLGDRLGVPGQLAGSLLMLTLAGLCYRRIARSVDRTRRFAMQIAAGNLVAEPPSTGRDELGEIIDAMGIMHRSLANISLDIQKMLNEVDQDTQSLLQNNEDLASRTEQQAVCLQETAASMEELTTTVQQNSSNTVMAEQHAGSARQEVSRSEEDVRGLVERMQQITASAGKMAEAIGVIDSIAFQTNLLALNASIEAARAGEHGRGFAVVAKEVRTLAGQAAASAEQIKRLVDGSLAEIDKGERQIRQLECNNQGVIQAVATINQLIEEIAIASREQAQGLQQINGAVSEMDQVTQQNASRVQHSAEVNTLLAGQVNALRNAICSLRVEGAREHVSREQRFKARKARQVQQEASGPSALDERRSNEQAA</sequence>
<comment type="similarity">
    <text evidence="3">Belongs to the methyl-accepting chemotaxis (MCP) protein family.</text>
</comment>
<dbReference type="SUPFAM" id="SSF55785">
    <property type="entry name" value="PYP-like sensor domain (PAS domain)"/>
    <property type="match status" value="1"/>
</dbReference>
<dbReference type="InterPro" id="IPR035965">
    <property type="entry name" value="PAS-like_dom_sf"/>
</dbReference>
<dbReference type="GO" id="GO:0006935">
    <property type="term" value="P:chemotaxis"/>
    <property type="evidence" value="ECO:0007669"/>
    <property type="project" value="InterPro"/>
</dbReference>
<dbReference type="SMART" id="SM00304">
    <property type="entry name" value="HAMP"/>
    <property type="match status" value="1"/>
</dbReference>
<evidence type="ECO:0000256" key="4">
    <source>
        <dbReference type="PROSITE-ProRule" id="PRU00284"/>
    </source>
</evidence>
<feature type="transmembrane region" description="Helical" evidence="7">
    <location>
        <begin position="188"/>
        <end position="209"/>
    </location>
</feature>
<evidence type="ECO:0000313" key="12">
    <source>
        <dbReference type="Proteomes" id="UP000184346"/>
    </source>
</evidence>
<evidence type="ECO:0000256" key="2">
    <source>
        <dbReference type="ARBA" id="ARBA00023224"/>
    </source>
</evidence>
<comment type="subcellular location">
    <subcellularLocation>
        <location evidence="1">Membrane</location>
    </subcellularLocation>
</comment>
<dbReference type="FunFam" id="1.10.287.950:FF:000001">
    <property type="entry name" value="Methyl-accepting chemotaxis sensory transducer"/>
    <property type="match status" value="1"/>
</dbReference>
<keyword evidence="7" id="KW-0472">Membrane</keyword>
<protein>
    <submittedName>
        <fullName evidence="11">Methyl-accepting chemotaxis sensory transducer with Pas/Pac sensor</fullName>
    </submittedName>
</protein>
<dbReference type="Gene3D" id="1.10.287.950">
    <property type="entry name" value="Methyl-accepting chemotaxis protein"/>
    <property type="match status" value="1"/>
</dbReference>
<dbReference type="InterPro" id="IPR000014">
    <property type="entry name" value="PAS"/>
</dbReference>
<dbReference type="InterPro" id="IPR004089">
    <property type="entry name" value="MCPsignal_dom"/>
</dbReference>
<dbReference type="GO" id="GO:0005886">
    <property type="term" value="C:plasma membrane"/>
    <property type="evidence" value="ECO:0007669"/>
    <property type="project" value="TreeGrafter"/>
</dbReference>
<dbReference type="SMART" id="SM00086">
    <property type="entry name" value="PAC"/>
    <property type="match status" value="1"/>
</dbReference>
<evidence type="ECO:0000256" key="6">
    <source>
        <dbReference type="SAM" id="MobiDB-lite"/>
    </source>
</evidence>
<dbReference type="Pfam" id="PF00015">
    <property type="entry name" value="MCPsignal"/>
    <property type="match status" value="1"/>
</dbReference>
<evidence type="ECO:0000256" key="1">
    <source>
        <dbReference type="ARBA" id="ARBA00004370"/>
    </source>
</evidence>
<dbReference type="CDD" id="cd06225">
    <property type="entry name" value="HAMP"/>
    <property type="match status" value="1"/>
</dbReference>
<dbReference type="Pfam" id="PF08447">
    <property type="entry name" value="PAS_3"/>
    <property type="match status" value="1"/>
</dbReference>
<dbReference type="InterPro" id="IPR004090">
    <property type="entry name" value="Chemotax_Me-accpt_rcpt"/>
</dbReference>
<dbReference type="PRINTS" id="PR00260">
    <property type="entry name" value="CHEMTRNSDUCR"/>
</dbReference>
<dbReference type="Gene3D" id="3.30.450.20">
    <property type="entry name" value="PAS domain"/>
    <property type="match status" value="1"/>
</dbReference>
<dbReference type="AlphaFoldDB" id="A0A1M4WB21"/>
<dbReference type="OrthoDB" id="2489132at2"/>
<evidence type="ECO:0000256" key="7">
    <source>
        <dbReference type="SAM" id="Phobius"/>
    </source>
</evidence>
<keyword evidence="2 4" id="KW-0807">Transducer</keyword>
<evidence type="ECO:0000313" key="11">
    <source>
        <dbReference type="EMBL" id="SHE78365.1"/>
    </source>
</evidence>
<keyword evidence="12" id="KW-1185">Reference proteome</keyword>
<keyword evidence="7" id="KW-1133">Transmembrane helix</keyword>
<dbReference type="Proteomes" id="UP000184346">
    <property type="component" value="Unassembled WGS sequence"/>
</dbReference>
<feature type="transmembrane region" description="Helical" evidence="7">
    <location>
        <begin position="163"/>
        <end position="182"/>
    </location>
</feature>
<organism evidence="11 12">
    <name type="scientific">Modicisalibacter ilicicola DSM 19980</name>
    <dbReference type="NCBI Taxonomy" id="1121942"/>
    <lineage>
        <taxon>Bacteria</taxon>
        <taxon>Pseudomonadati</taxon>
        <taxon>Pseudomonadota</taxon>
        <taxon>Gammaproteobacteria</taxon>
        <taxon>Oceanospirillales</taxon>
        <taxon>Halomonadaceae</taxon>
        <taxon>Modicisalibacter</taxon>
    </lineage>
</organism>
<reference evidence="11 12" key="1">
    <citation type="submission" date="2016-11" db="EMBL/GenBank/DDBJ databases">
        <authorList>
            <person name="Jaros S."/>
            <person name="Januszkiewicz K."/>
            <person name="Wedrychowicz H."/>
        </authorList>
    </citation>
    <scope>NUCLEOTIDE SEQUENCE [LARGE SCALE GENOMIC DNA]</scope>
    <source>
        <strain evidence="11 12">DSM 19980</strain>
    </source>
</reference>
<dbReference type="RefSeq" id="WP_072820633.1">
    <property type="nucleotide sequence ID" value="NZ_FQUJ01000004.1"/>
</dbReference>
<dbReference type="GO" id="GO:0004888">
    <property type="term" value="F:transmembrane signaling receptor activity"/>
    <property type="evidence" value="ECO:0007669"/>
    <property type="project" value="InterPro"/>
</dbReference>
<evidence type="ECO:0000259" key="9">
    <source>
        <dbReference type="PROSITE" id="PS50112"/>
    </source>
</evidence>
<proteinExistence type="inferred from homology"/>
<dbReference type="PROSITE" id="PS50112">
    <property type="entry name" value="PAS"/>
    <property type="match status" value="1"/>
</dbReference>
<dbReference type="EMBL" id="FQUJ01000004">
    <property type="protein sequence ID" value="SHE78365.1"/>
    <property type="molecule type" value="Genomic_DNA"/>
</dbReference>
<evidence type="ECO:0000256" key="5">
    <source>
        <dbReference type="SAM" id="Coils"/>
    </source>
</evidence>
<dbReference type="PANTHER" id="PTHR43531:SF7">
    <property type="entry name" value="AEROTAXIS RECEPTOR"/>
    <property type="match status" value="1"/>
</dbReference>
<dbReference type="STRING" id="1121942.SAMN02745148_01144"/>
<dbReference type="InterPro" id="IPR003660">
    <property type="entry name" value="HAMP_dom"/>
</dbReference>
<dbReference type="PROSITE" id="PS50885">
    <property type="entry name" value="HAMP"/>
    <property type="match status" value="1"/>
</dbReference>
<dbReference type="SMART" id="SM00283">
    <property type="entry name" value="MA"/>
    <property type="match status" value="1"/>
</dbReference>
<feature type="domain" description="PAS" evidence="9">
    <location>
        <begin position="25"/>
        <end position="76"/>
    </location>
</feature>
<feature type="domain" description="HAMP" evidence="10">
    <location>
        <begin position="207"/>
        <end position="259"/>
    </location>
</feature>
<dbReference type="Pfam" id="PF00672">
    <property type="entry name" value="HAMP"/>
    <property type="match status" value="1"/>
</dbReference>
<dbReference type="PROSITE" id="PS50111">
    <property type="entry name" value="CHEMOTAXIS_TRANSDUC_2"/>
    <property type="match status" value="1"/>
</dbReference>
<dbReference type="CDD" id="cd11386">
    <property type="entry name" value="MCP_signal"/>
    <property type="match status" value="1"/>
</dbReference>
<keyword evidence="7" id="KW-0812">Transmembrane</keyword>
<feature type="compositionally biased region" description="Basic and acidic residues" evidence="6">
    <location>
        <begin position="539"/>
        <end position="549"/>
    </location>
</feature>
<dbReference type="CDD" id="cd00130">
    <property type="entry name" value="PAS"/>
    <property type="match status" value="1"/>
</dbReference>
<dbReference type="GO" id="GO:0007165">
    <property type="term" value="P:signal transduction"/>
    <property type="evidence" value="ECO:0007669"/>
    <property type="project" value="UniProtKB-KW"/>
</dbReference>
<gene>
    <name evidence="11" type="ORF">SAMN02745148_01144</name>
</gene>
<dbReference type="InterPro" id="IPR051310">
    <property type="entry name" value="MCP_chemotaxis"/>
</dbReference>
<evidence type="ECO:0000256" key="3">
    <source>
        <dbReference type="ARBA" id="ARBA00029447"/>
    </source>
</evidence>
<dbReference type="InterPro" id="IPR013655">
    <property type="entry name" value="PAS_fold_3"/>
</dbReference>
<dbReference type="SUPFAM" id="SSF58104">
    <property type="entry name" value="Methyl-accepting chemotaxis protein (MCP) signaling domain"/>
    <property type="match status" value="1"/>
</dbReference>